<feature type="compositionally biased region" description="Low complexity" evidence="6">
    <location>
        <begin position="227"/>
        <end position="241"/>
    </location>
</feature>
<protein>
    <recommendedName>
        <fullName evidence="4">Phenoloxidase-activating factor 2</fullName>
    </recommendedName>
    <alternativeName>
        <fullName evidence="5">Prophenoloxidase-activating factor II</fullName>
    </alternativeName>
</protein>
<dbReference type="InterPro" id="IPR009003">
    <property type="entry name" value="Peptidase_S1_PA"/>
</dbReference>
<dbReference type="SMART" id="SM00020">
    <property type="entry name" value="Tryp_SPc"/>
    <property type="match status" value="1"/>
</dbReference>
<evidence type="ECO:0000256" key="3">
    <source>
        <dbReference type="ARBA" id="ARBA00023157"/>
    </source>
</evidence>
<dbReference type="EMBL" id="JACMRX010000003">
    <property type="protein sequence ID" value="KAF7992052.1"/>
    <property type="molecule type" value="Genomic_DNA"/>
</dbReference>
<dbReference type="InterPro" id="IPR001314">
    <property type="entry name" value="Peptidase_S1A"/>
</dbReference>
<dbReference type="PROSITE" id="PS50240">
    <property type="entry name" value="TRYPSIN_DOM"/>
    <property type="match status" value="1"/>
</dbReference>
<evidence type="ECO:0000256" key="5">
    <source>
        <dbReference type="ARBA" id="ARBA00076468"/>
    </source>
</evidence>
<dbReference type="AlphaFoldDB" id="A0A834XT11"/>
<evidence type="ECO:0000256" key="1">
    <source>
        <dbReference type="ARBA" id="ARBA00004613"/>
    </source>
</evidence>
<keyword evidence="10" id="KW-1185">Reference proteome</keyword>
<dbReference type="Gene3D" id="2.40.10.10">
    <property type="entry name" value="Trypsin-like serine proteases"/>
    <property type="match status" value="1"/>
</dbReference>
<dbReference type="GO" id="GO:0004252">
    <property type="term" value="F:serine-type endopeptidase activity"/>
    <property type="evidence" value="ECO:0007669"/>
    <property type="project" value="InterPro"/>
</dbReference>
<dbReference type="PRINTS" id="PR00722">
    <property type="entry name" value="CHYMOTRYPSIN"/>
</dbReference>
<reference evidence="9 10" key="1">
    <citation type="submission" date="2020-08" db="EMBL/GenBank/DDBJ databases">
        <title>Aphidius gifuensis genome sequencing and assembly.</title>
        <authorList>
            <person name="Du Z."/>
        </authorList>
    </citation>
    <scope>NUCLEOTIDE SEQUENCE [LARGE SCALE GENOMIC DNA]</scope>
    <source>
        <strain evidence="9">YNYX2018</strain>
        <tissue evidence="9">Adults</tissue>
    </source>
</reference>
<dbReference type="InterPro" id="IPR001254">
    <property type="entry name" value="Trypsin_dom"/>
</dbReference>
<dbReference type="GO" id="GO:0006508">
    <property type="term" value="P:proteolysis"/>
    <property type="evidence" value="ECO:0007669"/>
    <property type="project" value="InterPro"/>
</dbReference>
<dbReference type="FunFam" id="2.40.10.10:FF:000038">
    <property type="entry name" value="Serine protease"/>
    <property type="match status" value="1"/>
</dbReference>
<feature type="region of interest" description="Disordered" evidence="6">
    <location>
        <begin position="208"/>
        <end position="282"/>
    </location>
</feature>
<gene>
    <name evidence="9" type="ORF">HCN44_001377</name>
</gene>
<comment type="subcellular location">
    <subcellularLocation>
        <location evidence="1">Secreted</location>
    </subcellularLocation>
</comment>
<comment type="caution">
    <text evidence="9">The sequence shown here is derived from an EMBL/GenBank/DDBJ whole genome shotgun (WGS) entry which is preliminary data.</text>
</comment>
<sequence>MWYIFLVGLVAQSLATKVTYNTASSSSAAAAASASFEKKNDWAWVDPLGSSSNQQDSSLHPLSFSIDDASSSASSSSQYSANIQSGSSGVGNALNSAVQSVESVIDNILVSNRQGRTLEGYDELYSDPDVKNILQVGNDTAARSYIKDKLCSLGLMNCENAEGRRPYYSPHRDIQPQEVIYAQPVTIKPVGPPLAAIQIKRPVGYGPPKPSHFGSSYLQGPPPSHHGPPGHTYSGPSSSFSGPPPSFSRPQFGFNGPYPSYKKPGYSHSSKPIYEDSGNDGEYDFVPQDKHEYLEKKQVIVQQPNVVQPVQQHVHHHYHHEDGANKLSSGGIIGGGIGQISATDLSQGIVGGGYGYGNTGTYGSNYNDFNEYKKAFKIKPSSATNSIDPILSNGNNYANKFVDYDKNKRESFTNSNKAFSINQEQAKVINSGLNSYGNGNNNGLGNFGNNNYGSNSNSFGESSNFENNFSSLSNDDCICVTYDQCGAINQAGRKDDLFLAIDPRNIGKTIDAESDDSSSTDLNGFNRPNLNVKPTWGVSFGLPQGGNGGGGGSGGYPINPYGENPLLNPYPGYGGGGANGANGINLGLVSVNPLLALQVGKDDYGEKVVKPFVNLHVTPNQGLVNKLGNFLAHKKNELLLGGGGYGGGGYYPGGYYPGQQYQPSGPYYNQNRPPPPQQHYHQHQHQHQHQYQQQYQQQHNHHHHQQPGPNWSGGFNGFNNNNYGHGGNYAGNYGNYYGGYSRDADDYDNDDDDDNNDYYNNQYAYNRNANSSIFADDADSNEASQGLKFPDNYDNTKKTGQSGKVSFNNRKKRDVNELIKSEERQFGRPPVCGPRHVCCRRNQIHPSYFNNKQKAGQCGIKNSQGITGRIKTPAGVDGDAEFGEYPWQVAILKKDPTDSVFVCGGTLISPRHILTAAHCIKSHWDVNNDGEFFPYIEQNVDDIVIHPEFYAGTLYNDLAILKLDHDVNFKENPHIVPACLPNRHDDFTGARCWTTGWGKDAFGDFGKYQNILKEVDVPVVSNAICENQMRKTRLGPSFNLHPGFICAGGEKGKDACRGDGGGPMVCERHGSWQLAGVVSWGIGCGEQALPGVYSRVSYYHDWIQQYVERQYY</sequence>
<organism evidence="9 10">
    <name type="scientific">Aphidius gifuensis</name>
    <name type="common">Parasitoid wasp</name>
    <dbReference type="NCBI Taxonomy" id="684658"/>
    <lineage>
        <taxon>Eukaryota</taxon>
        <taxon>Metazoa</taxon>
        <taxon>Ecdysozoa</taxon>
        <taxon>Arthropoda</taxon>
        <taxon>Hexapoda</taxon>
        <taxon>Insecta</taxon>
        <taxon>Pterygota</taxon>
        <taxon>Neoptera</taxon>
        <taxon>Endopterygota</taxon>
        <taxon>Hymenoptera</taxon>
        <taxon>Apocrita</taxon>
        <taxon>Ichneumonoidea</taxon>
        <taxon>Braconidae</taxon>
        <taxon>Aphidiinae</taxon>
        <taxon>Aphidius</taxon>
    </lineage>
</organism>
<feature type="compositionally biased region" description="Low complexity" evidence="6">
    <location>
        <begin position="661"/>
        <end position="671"/>
    </location>
</feature>
<feature type="region of interest" description="Disordered" evidence="6">
    <location>
        <begin position="661"/>
        <end position="716"/>
    </location>
</feature>
<dbReference type="PANTHER" id="PTHR24258">
    <property type="entry name" value="SERINE PROTEASE-RELATED"/>
    <property type="match status" value="1"/>
</dbReference>
<feature type="chain" id="PRO_5032690707" description="Phenoloxidase-activating factor 2" evidence="7">
    <location>
        <begin position="16"/>
        <end position="1112"/>
    </location>
</feature>
<dbReference type="GO" id="GO:0005576">
    <property type="term" value="C:extracellular region"/>
    <property type="evidence" value="ECO:0007669"/>
    <property type="project" value="UniProtKB-SubCell"/>
</dbReference>
<evidence type="ECO:0000256" key="7">
    <source>
        <dbReference type="SAM" id="SignalP"/>
    </source>
</evidence>
<dbReference type="InterPro" id="IPR043504">
    <property type="entry name" value="Peptidase_S1_PA_chymotrypsin"/>
</dbReference>
<keyword evidence="3" id="KW-1015">Disulfide bond</keyword>
<dbReference type="SUPFAM" id="SSF81995">
    <property type="entry name" value="beta-sandwich domain of Sec23/24"/>
    <property type="match status" value="1"/>
</dbReference>
<keyword evidence="2" id="KW-0964">Secreted</keyword>
<dbReference type="OrthoDB" id="5949700at2759"/>
<evidence type="ECO:0000256" key="2">
    <source>
        <dbReference type="ARBA" id="ARBA00022525"/>
    </source>
</evidence>
<name>A0A834XT11_APHGI</name>
<dbReference type="InterPro" id="IPR018114">
    <property type="entry name" value="TRYPSIN_HIS"/>
</dbReference>
<dbReference type="PANTHER" id="PTHR24258:SF142">
    <property type="entry name" value="PEPTIDASE S1 DOMAIN-CONTAINING PROTEIN"/>
    <property type="match status" value="1"/>
</dbReference>
<feature type="compositionally biased region" description="Low complexity" evidence="6">
    <location>
        <begin position="689"/>
        <end position="698"/>
    </location>
</feature>
<evidence type="ECO:0000256" key="6">
    <source>
        <dbReference type="SAM" id="MobiDB-lite"/>
    </source>
</evidence>
<dbReference type="Pfam" id="PF00089">
    <property type="entry name" value="Trypsin"/>
    <property type="match status" value="1"/>
</dbReference>
<keyword evidence="7" id="KW-0732">Signal</keyword>
<feature type="signal peptide" evidence="7">
    <location>
        <begin position="1"/>
        <end position="15"/>
    </location>
</feature>
<feature type="domain" description="Peptidase S1" evidence="8">
    <location>
        <begin position="866"/>
        <end position="1108"/>
    </location>
</feature>
<evidence type="ECO:0000313" key="10">
    <source>
        <dbReference type="Proteomes" id="UP000639338"/>
    </source>
</evidence>
<accession>A0A834XT11</accession>
<evidence type="ECO:0000256" key="4">
    <source>
        <dbReference type="ARBA" id="ARBA00068096"/>
    </source>
</evidence>
<dbReference type="CDD" id="cd00190">
    <property type="entry name" value="Tryp_SPc"/>
    <property type="match status" value="1"/>
</dbReference>
<dbReference type="Proteomes" id="UP000639338">
    <property type="component" value="Unassembled WGS sequence"/>
</dbReference>
<dbReference type="PROSITE" id="PS00134">
    <property type="entry name" value="TRYPSIN_HIS"/>
    <property type="match status" value="1"/>
</dbReference>
<dbReference type="SUPFAM" id="SSF50494">
    <property type="entry name" value="Trypsin-like serine proteases"/>
    <property type="match status" value="1"/>
</dbReference>
<evidence type="ECO:0000259" key="8">
    <source>
        <dbReference type="PROSITE" id="PS50240"/>
    </source>
</evidence>
<evidence type="ECO:0000313" key="9">
    <source>
        <dbReference type="EMBL" id="KAF7992052.1"/>
    </source>
</evidence>
<feature type="region of interest" description="Disordered" evidence="6">
    <location>
        <begin position="779"/>
        <end position="806"/>
    </location>
</feature>
<proteinExistence type="predicted"/>